<organism evidence="1 2">
    <name type="scientific">Alligator mississippiensis</name>
    <name type="common">American alligator</name>
    <dbReference type="NCBI Taxonomy" id="8496"/>
    <lineage>
        <taxon>Eukaryota</taxon>
        <taxon>Metazoa</taxon>
        <taxon>Chordata</taxon>
        <taxon>Craniata</taxon>
        <taxon>Vertebrata</taxon>
        <taxon>Euteleostomi</taxon>
        <taxon>Archelosauria</taxon>
        <taxon>Archosauria</taxon>
        <taxon>Crocodylia</taxon>
        <taxon>Alligatoridae</taxon>
        <taxon>Alligatorinae</taxon>
        <taxon>Alligator</taxon>
    </lineage>
</organism>
<gene>
    <name evidence="1" type="ORF">Y1Q_0015812</name>
</gene>
<dbReference type="Proteomes" id="UP000050525">
    <property type="component" value="Unassembled WGS sequence"/>
</dbReference>
<accession>A0A151MH41</accession>
<name>A0A151MH41_ALLMI</name>
<dbReference type="AlphaFoldDB" id="A0A151MH41"/>
<dbReference type="EMBL" id="AKHW03006164">
    <property type="protein sequence ID" value="KYO23819.1"/>
    <property type="molecule type" value="Genomic_DNA"/>
</dbReference>
<proteinExistence type="predicted"/>
<evidence type="ECO:0000313" key="2">
    <source>
        <dbReference type="Proteomes" id="UP000050525"/>
    </source>
</evidence>
<sequence>MVNLGSLKSYDLCPLLLLDVVKVPSLASGYCPPYELAPIHFTCRGGVLNHAKKTQSKGLKNQPMKTLSYYICKVGRASLIHWGKMDR</sequence>
<comment type="caution">
    <text evidence="1">The sequence shown here is derived from an EMBL/GenBank/DDBJ whole genome shotgun (WGS) entry which is preliminary data.</text>
</comment>
<keyword evidence="2" id="KW-1185">Reference proteome</keyword>
<protein>
    <submittedName>
        <fullName evidence="1">Uncharacterized protein</fullName>
    </submittedName>
</protein>
<evidence type="ECO:0000313" key="1">
    <source>
        <dbReference type="EMBL" id="KYO23819.1"/>
    </source>
</evidence>
<reference evidence="1 2" key="1">
    <citation type="journal article" date="2012" name="Genome Biol.">
        <title>Sequencing three crocodilian genomes to illuminate the evolution of archosaurs and amniotes.</title>
        <authorList>
            <person name="St John J.A."/>
            <person name="Braun E.L."/>
            <person name="Isberg S.R."/>
            <person name="Miles L.G."/>
            <person name="Chong A.Y."/>
            <person name="Gongora J."/>
            <person name="Dalzell P."/>
            <person name="Moran C."/>
            <person name="Bed'hom B."/>
            <person name="Abzhanov A."/>
            <person name="Burgess S.C."/>
            <person name="Cooksey A.M."/>
            <person name="Castoe T.A."/>
            <person name="Crawford N.G."/>
            <person name="Densmore L.D."/>
            <person name="Drew J.C."/>
            <person name="Edwards S.V."/>
            <person name="Faircloth B.C."/>
            <person name="Fujita M.K."/>
            <person name="Greenwold M.J."/>
            <person name="Hoffmann F.G."/>
            <person name="Howard J.M."/>
            <person name="Iguchi T."/>
            <person name="Janes D.E."/>
            <person name="Khan S.Y."/>
            <person name="Kohno S."/>
            <person name="de Koning A.J."/>
            <person name="Lance S.L."/>
            <person name="McCarthy F.M."/>
            <person name="McCormack J.E."/>
            <person name="Merchant M.E."/>
            <person name="Peterson D.G."/>
            <person name="Pollock D.D."/>
            <person name="Pourmand N."/>
            <person name="Raney B.J."/>
            <person name="Roessler K.A."/>
            <person name="Sanford J.R."/>
            <person name="Sawyer R.H."/>
            <person name="Schmidt C.J."/>
            <person name="Triplett E.W."/>
            <person name="Tuberville T.D."/>
            <person name="Venegas-Anaya M."/>
            <person name="Howard J.T."/>
            <person name="Jarvis E.D."/>
            <person name="Guillette L.J.Jr."/>
            <person name="Glenn T.C."/>
            <person name="Green R.E."/>
            <person name="Ray D.A."/>
        </authorList>
    </citation>
    <scope>NUCLEOTIDE SEQUENCE [LARGE SCALE GENOMIC DNA]</scope>
    <source>
        <strain evidence="1">KSC_2009_1</strain>
    </source>
</reference>